<keyword evidence="3 6" id="KW-1133">Transmembrane helix</keyword>
<dbReference type="PANTHER" id="PTHR11360">
    <property type="entry name" value="MONOCARBOXYLATE TRANSPORTER"/>
    <property type="match status" value="1"/>
</dbReference>
<keyword evidence="2 6" id="KW-0812">Transmembrane</keyword>
<keyword evidence="9" id="KW-1185">Reference proteome</keyword>
<evidence type="ECO:0000256" key="6">
    <source>
        <dbReference type="SAM" id="Phobius"/>
    </source>
</evidence>
<feature type="transmembrane region" description="Helical" evidence="6">
    <location>
        <begin position="31"/>
        <end position="52"/>
    </location>
</feature>
<evidence type="ECO:0000256" key="4">
    <source>
        <dbReference type="ARBA" id="ARBA00023136"/>
    </source>
</evidence>
<dbReference type="SUPFAM" id="SSF103473">
    <property type="entry name" value="MFS general substrate transporter"/>
    <property type="match status" value="1"/>
</dbReference>
<dbReference type="PROSITE" id="PS50850">
    <property type="entry name" value="MFS"/>
    <property type="match status" value="1"/>
</dbReference>
<protein>
    <submittedName>
        <fullName evidence="8">Predicted arabinose efflux permease, MFS family</fullName>
    </submittedName>
</protein>
<gene>
    <name evidence="8" type="ORF">SAMN05216258_103240</name>
</gene>
<dbReference type="PANTHER" id="PTHR11360:SF284">
    <property type="entry name" value="EG:103B4.3 PROTEIN-RELATED"/>
    <property type="match status" value="1"/>
</dbReference>
<dbReference type="GO" id="GO:0016020">
    <property type="term" value="C:membrane"/>
    <property type="evidence" value="ECO:0007669"/>
    <property type="project" value="UniProtKB-SubCell"/>
</dbReference>
<evidence type="ECO:0000256" key="5">
    <source>
        <dbReference type="SAM" id="MobiDB-lite"/>
    </source>
</evidence>
<feature type="transmembrane region" description="Helical" evidence="6">
    <location>
        <begin position="164"/>
        <end position="186"/>
    </location>
</feature>
<reference evidence="8 9" key="1">
    <citation type="submission" date="2016-10" db="EMBL/GenBank/DDBJ databases">
        <authorList>
            <person name="de Groot N.N."/>
        </authorList>
    </citation>
    <scope>NUCLEOTIDE SEQUENCE [LARGE SCALE GENOMIC DNA]</scope>
    <source>
        <strain evidence="8 9">CGMCC 1.11030</strain>
    </source>
</reference>
<accession>A0A1I3E8Q2</accession>
<evidence type="ECO:0000259" key="7">
    <source>
        <dbReference type="PROSITE" id="PS50850"/>
    </source>
</evidence>
<dbReference type="Gene3D" id="1.20.1250.20">
    <property type="entry name" value="MFS general substrate transporter like domains"/>
    <property type="match status" value="2"/>
</dbReference>
<proteinExistence type="predicted"/>
<keyword evidence="4 6" id="KW-0472">Membrane</keyword>
<evidence type="ECO:0000313" key="8">
    <source>
        <dbReference type="EMBL" id="SFH95268.1"/>
    </source>
</evidence>
<dbReference type="STRING" id="1114924.SAMN05216258_103240"/>
<feature type="transmembrane region" description="Helical" evidence="6">
    <location>
        <begin position="280"/>
        <end position="300"/>
    </location>
</feature>
<dbReference type="Proteomes" id="UP000199377">
    <property type="component" value="Unassembled WGS sequence"/>
</dbReference>
<feature type="transmembrane region" description="Helical" evidence="6">
    <location>
        <begin position="102"/>
        <end position="126"/>
    </location>
</feature>
<feature type="domain" description="Major facilitator superfamily (MFS) profile" evidence="7">
    <location>
        <begin position="34"/>
        <end position="423"/>
    </location>
</feature>
<dbReference type="CDD" id="cd17355">
    <property type="entry name" value="MFS_YcxA_like"/>
    <property type="match status" value="1"/>
</dbReference>
<dbReference type="InterPro" id="IPR011701">
    <property type="entry name" value="MFS"/>
</dbReference>
<comment type="subcellular location">
    <subcellularLocation>
        <location evidence="1">Membrane</location>
        <topology evidence="1">Multi-pass membrane protein</topology>
    </subcellularLocation>
</comment>
<dbReference type="RefSeq" id="WP_092859032.1">
    <property type="nucleotide sequence ID" value="NZ_FOQH01000003.1"/>
</dbReference>
<sequence length="432" mass="44782">MERPQMQAGPAATPRGPSDAQPPEFAGREMAGAGLAVVALCFAMNMLARGLGESFAVFLLPVTEDLGWSRGAFSSIYAVYMIAQGLAAPLAGALFDRHGARAVWIPALMLFGAGLLVASVMTQWWMAVLGPGIMVGFGVAGTGMAVGAGLIARWFRGELTMAMAGAYAGLSVGMITVAPLAAAIIEAEGWRFAYRLMGGALLVAGPVLLVVLPWRRIGAGRWPSAPRSRSLFPPRRILLEKEFLGLFVALMMTAVCTWSVLLQLVAYLTELGYSPLAAATAYGVVGGLSIVGILATGWLADRFGRRPVLTASFSMSALGVVVLWLLELAPGFALLAAFVAVFGCNMGSRGPVVTALVARLYPQNVGAVFGMITIGLGIGSAVGGFASGLLHDLTGGYGASFVLAIVAAGLGLAPFWLVRSIATGRRDEDGTA</sequence>
<dbReference type="PROSITE" id="PS00216">
    <property type="entry name" value="SUGAR_TRANSPORT_1"/>
    <property type="match status" value="1"/>
</dbReference>
<name>A0A1I3E8Q2_9RHOB</name>
<dbReference type="Pfam" id="PF07690">
    <property type="entry name" value="MFS_1"/>
    <property type="match status" value="1"/>
</dbReference>
<feature type="transmembrane region" description="Helical" evidence="6">
    <location>
        <begin position="72"/>
        <end position="95"/>
    </location>
</feature>
<feature type="transmembrane region" description="Helical" evidence="6">
    <location>
        <begin position="365"/>
        <end position="390"/>
    </location>
</feature>
<dbReference type="AlphaFoldDB" id="A0A1I3E8Q2"/>
<evidence type="ECO:0000256" key="1">
    <source>
        <dbReference type="ARBA" id="ARBA00004141"/>
    </source>
</evidence>
<evidence type="ECO:0000313" key="9">
    <source>
        <dbReference type="Proteomes" id="UP000199377"/>
    </source>
</evidence>
<dbReference type="GO" id="GO:0022857">
    <property type="term" value="F:transmembrane transporter activity"/>
    <property type="evidence" value="ECO:0007669"/>
    <property type="project" value="InterPro"/>
</dbReference>
<feature type="transmembrane region" description="Helical" evidence="6">
    <location>
        <begin position="396"/>
        <end position="418"/>
    </location>
</feature>
<dbReference type="OrthoDB" id="146345at2"/>
<dbReference type="InterPro" id="IPR036259">
    <property type="entry name" value="MFS_trans_sf"/>
</dbReference>
<dbReference type="InterPro" id="IPR020846">
    <property type="entry name" value="MFS_dom"/>
</dbReference>
<feature type="transmembrane region" description="Helical" evidence="6">
    <location>
        <begin position="243"/>
        <end position="268"/>
    </location>
</feature>
<organism evidence="8 9">
    <name type="scientific">Albimonas pacifica</name>
    <dbReference type="NCBI Taxonomy" id="1114924"/>
    <lineage>
        <taxon>Bacteria</taxon>
        <taxon>Pseudomonadati</taxon>
        <taxon>Pseudomonadota</taxon>
        <taxon>Alphaproteobacteria</taxon>
        <taxon>Rhodobacterales</taxon>
        <taxon>Paracoccaceae</taxon>
        <taxon>Albimonas</taxon>
    </lineage>
</organism>
<dbReference type="InterPro" id="IPR050327">
    <property type="entry name" value="Proton-linked_MCT"/>
</dbReference>
<feature type="transmembrane region" description="Helical" evidence="6">
    <location>
        <begin position="132"/>
        <end position="152"/>
    </location>
</feature>
<evidence type="ECO:0000256" key="3">
    <source>
        <dbReference type="ARBA" id="ARBA00022989"/>
    </source>
</evidence>
<dbReference type="InterPro" id="IPR005829">
    <property type="entry name" value="Sugar_transporter_CS"/>
</dbReference>
<dbReference type="EMBL" id="FOQH01000003">
    <property type="protein sequence ID" value="SFH95268.1"/>
    <property type="molecule type" value="Genomic_DNA"/>
</dbReference>
<feature type="transmembrane region" description="Helical" evidence="6">
    <location>
        <begin position="192"/>
        <end position="212"/>
    </location>
</feature>
<evidence type="ECO:0000256" key="2">
    <source>
        <dbReference type="ARBA" id="ARBA00022692"/>
    </source>
</evidence>
<feature type="region of interest" description="Disordered" evidence="5">
    <location>
        <begin position="1"/>
        <end position="24"/>
    </location>
</feature>